<proteinExistence type="predicted"/>
<keyword evidence="2" id="KW-1185">Reference proteome</keyword>
<reference evidence="1 2" key="1">
    <citation type="journal article" date="2019" name="Nat. Ecol. Evol.">
        <title>Megaphylogeny resolves global patterns of mushroom evolution.</title>
        <authorList>
            <person name="Varga T."/>
            <person name="Krizsan K."/>
            <person name="Foldi C."/>
            <person name="Dima B."/>
            <person name="Sanchez-Garcia M."/>
            <person name="Sanchez-Ramirez S."/>
            <person name="Szollosi G.J."/>
            <person name="Szarkandi J.G."/>
            <person name="Papp V."/>
            <person name="Albert L."/>
            <person name="Andreopoulos W."/>
            <person name="Angelini C."/>
            <person name="Antonin V."/>
            <person name="Barry K.W."/>
            <person name="Bougher N.L."/>
            <person name="Buchanan P."/>
            <person name="Buyck B."/>
            <person name="Bense V."/>
            <person name="Catcheside P."/>
            <person name="Chovatia M."/>
            <person name="Cooper J."/>
            <person name="Damon W."/>
            <person name="Desjardin D."/>
            <person name="Finy P."/>
            <person name="Geml J."/>
            <person name="Haridas S."/>
            <person name="Hughes K."/>
            <person name="Justo A."/>
            <person name="Karasinski D."/>
            <person name="Kautmanova I."/>
            <person name="Kiss B."/>
            <person name="Kocsube S."/>
            <person name="Kotiranta H."/>
            <person name="LaButti K.M."/>
            <person name="Lechner B.E."/>
            <person name="Liimatainen K."/>
            <person name="Lipzen A."/>
            <person name="Lukacs Z."/>
            <person name="Mihaltcheva S."/>
            <person name="Morgado L.N."/>
            <person name="Niskanen T."/>
            <person name="Noordeloos M.E."/>
            <person name="Ohm R.A."/>
            <person name="Ortiz-Santana B."/>
            <person name="Ovrebo C."/>
            <person name="Racz N."/>
            <person name="Riley R."/>
            <person name="Savchenko A."/>
            <person name="Shiryaev A."/>
            <person name="Soop K."/>
            <person name="Spirin V."/>
            <person name="Szebenyi C."/>
            <person name="Tomsovsky M."/>
            <person name="Tulloss R.E."/>
            <person name="Uehling J."/>
            <person name="Grigoriev I.V."/>
            <person name="Vagvolgyi C."/>
            <person name="Papp T."/>
            <person name="Martin F.M."/>
            <person name="Miettinen O."/>
            <person name="Hibbett D.S."/>
            <person name="Nagy L.G."/>
        </authorList>
    </citation>
    <scope>NUCLEOTIDE SEQUENCE [LARGE SCALE GENOMIC DNA]</scope>
    <source>
        <strain evidence="1 2">NL-1719</strain>
    </source>
</reference>
<name>A0ACD3A8K3_9AGAR</name>
<gene>
    <name evidence="1" type="ORF">BDN72DRAFT_863234</name>
</gene>
<organism evidence="1 2">
    <name type="scientific">Pluteus cervinus</name>
    <dbReference type="NCBI Taxonomy" id="181527"/>
    <lineage>
        <taxon>Eukaryota</taxon>
        <taxon>Fungi</taxon>
        <taxon>Dikarya</taxon>
        <taxon>Basidiomycota</taxon>
        <taxon>Agaricomycotina</taxon>
        <taxon>Agaricomycetes</taxon>
        <taxon>Agaricomycetidae</taxon>
        <taxon>Agaricales</taxon>
        <taxon>Pluteineae</taxon>
        <taxon>Pluteaceae</taxon>
        <taxon>Pluteus</taxon>
    </lineage>
</organism>
<accession>A0ACD3A8K3</accession>
<dbReference type="Proteomes" id="UP000308600">
    <property type="component" value="Unassembled WGS sequence"/>
</dbReference>
<sequence length="900" mass="102871">MDIPNPHEDCSLETPSGDPDAHPEETLEPKPHKPSQGTSEKLKPFLDRMDGIQATLLDLECSLGVGGTCTCGDNAEVALYRCRDCLYNQVYCKNCILDCHRDNPFHRIESWEDRDDFTQLLRAKLFPGTTKTPKTVFSFTVLEDIHTHGLTSKKSVYDYYDALRRLTDSVFPTNVPDRLDELTLILRVWRFLVTVRRSGQAHGIDTKVSHRAPQSLALRCPACPEVNFNVDKDTVDNAPESACHKYTLFLSEDGNFRLQRMNKRSDPNDVALNNGNGYFVQDDEFREYLKGTTETDEDTTCAHLDAHRLQNIVKFKNAIISSVVCIQCARHGFYLPNATVDLEKGEVYARSDYAMKGPLSDASQQRWIMLSYDIFCQWFVNFLKRTTAHLPELASTYPRCTYKGHKADCQLRFSFNLLQYSGETCGEGIESGWSVNNESAGSTKQQNHGHRHDSLDDIFGFWNWRKLQTIASYLAEKYTDCSARLTKREEDFKALCVQNHKQVPEWEKLDTMPRKINGQWTSVYIAKFGNSQPPSQAKAYDELLEKHKKKALQVDSNSDLKAVKFINAGIRLEEQQHDVRVLVSSDTASESQLVKARYTLQESIRQWRHTQESIFPQLSESAEDLVAENPEDIALCLPSHWGAVGRPTSLQQLVSVELMLREGQCHDALERLRLAIQTFNANLRFKKDYVHGQSANTRAQVFLRTLTEDKTSAFDTYNRARQALLQLGFSPEDQSLQPLLKSQLYGQVYDKPATLGQTKEDEPWFWIVGQPQGLSKEEEDEWEVESKYFSPRIQTSSHSFLADKVRWFRHRATLERCQEEKEILEEEIFHVYTSFSKMDQIWTELAGDGDWDDGSTCYAHKQAAVYRSLANAALDIIHSLFGPSVENRITPMPQPSPVVV</sequence>
<protein>
    <submittedName>
        <fullName evidence="1">Uncharacterized protein</fullName>
    </submittedName>
</protein>
<evidence type="ECO:0000313" key="1">
    <source>
        <dbReference type="EMBL" id="TFK61917.1"/>
    </source>
</evidence>
<evidence type="ECO:0000313" key="2">
    <source>
        <dbReference type="Proteomes" id="UP000308600"/>
    </source>
</evidence>
<dbReference type="EMBL" id="ML208619">
    <property type="protein sequence ID" value="TFK61917.1"/>
    <property type="molecule type" value="Genomic_DNA"/>
</dbReference>